<dbReference type="AlphaFoldDB" id="A0A6C0D5G8"/>
<dbReference type="Gene3D" id="2.70.9.20">
    <property type="entry name" value="Major capsid protein Vp54"/>
    <property type="match status" value="1"/>
</dbReference>
<evidence type="ECO:0008006" key="4">
    <source>
        <dbReference type="Google" id="ProtNLM"/>
    </source>
</evidence>
<proteinExistence type="predicted"/>
<organism evidence="3">
    <name type="scientific">viral metagenome</name>
    <dbReference type="NCBI Taxonomy" id="1070528"/>
    <lineage>
        <taxon>unclassified sequences</taxon>
        <taxon>metagenomes</taxon>
        <taxon>organismal metagenomes</taxon>
    </lineage>
</organism>
<dbReference type="InterPro" id="IPR016112">
    <property type="entry name" value="VP_dsDNA_II"/>
</dbReference>
<dbReference type="EMBL" id="MN739541">
    <property type="protein sequence ID" value="QHT12068.1"/>
    <property type="molecule type" value="Genomic_DNA"/>
</dbReference>
<evidence type="ECO:0000313" key="3">
    <source>
        <dbReference type="EMBL" id="QHT12068.1"/>
    </source>
</evidence>
<dbReference type="InterPro" id="IPR031654">
    <property type="entry name" value="Capsid_N"/>
</dbReference>
<dbReference type="SUPFAM" id="SSF49749">
    <property type="entry name" value="Group II dsDNA viruses VP"/>
    <property type="match status" value="2"/>
</dbReference>
<protein>
    <recommendedName>
        <fullName evidence="4">Major capsid protein N-terminal domain-containing protein</fullName>
    </recommendedName>
</protein>
<name>A0A6C0D5G8_9ZZZZ</name>
<sequence>MEYNRPRGDITTLLDLTDRDVQENDFFPLDTTTTWFTRNPERRTIPFVPIVQDFSFRGPASYGQRFTFDIGALPCGDILLGTAIQIKLSHWLDLTTQVLVNSLQYTYTNPDNAFFFANSIGSILIEKAELEIEGVTVETIDGDFINVFSSLNTDLNTQFGVSTDSPGLSSFIDLIKCDPKRNYPTEDGNIFCLIPFFYMRTRLRESLPMVALKDGSARIHITFRPFDQVVRQRRGYRDTCNSVPLGTSISFNSGAITKNVPQTVPDFQAVKLITYGAYLDGQERTKMLREPFEHIMREVQTFYFDEPLKYAVSKTSNDTITIQLPLEANHPLEEILWFVRRKQVTNNNEWVNYSSVVEKEYDAIYNPPMPMLKRAVIQANGMTLCDASEQYYRQLIANHHKGGYISYRRFIYGYPFARYPSEEHQPSGSLNASRLQSLRLTLEVQPPVTDLDASWEVKVFCIGLNWLRFENGICNKLFSD</sequence>
<dbReference type="GO" id="GO:0005198">
    <property type="term" value="F:structural molecule activity"/>
    <property type="evidence" value="ECO:0007669"/>
    <property type="project" value="InterPro"/>
</dbReference>
<feature type="domain" description="Major capsid protein N-terminal" evidence="2">
    <location>
        <begin position="80"/>
        <end position="238"/>
    </location>
</feature>
<dbReference type="Pfam" id="PF16903">
    <property type="entry name" value="Capsid_N"/>
    <property type="match status" value="1"/>
</dbReference>
<dbReference type="Gene3D" id="2.70.9.10">
    <property type="entry name" value="Adenovirus Type 2 Hexon, domain 4"/>
    <property type="match status" value="1"/>
</dbReference>
<dbReference type="InterPro" id="IPR007542">
    <property type="entry name" value="MCP_C"/>
</dbReference>
<evidence type="ECO:0000259" key="2">
    <source>
        <dbReference type="Pfam" id="PF16903"/>
    </source>
</evidence>
<dbReference type="Pfam" id="PF04451">
    <property type="entry name" value="Capsid_NCLDV"/>
    <property type="match status" value="1"/>
</dbReference>
<reference evidence="3" key="1">
    <citation type="journal article" date="2020" name="Nature">
        <title>Giant virus diversity and host interactions through global metagenomics.</title>
        <authorList>
            <person name="Schulz F."/>
            <person name="Roux S."/>
            <person name="Paez-Espino D."/>
            <person name="Jungbluth S."/>
            <person name="Walsh D.A."/>
            <person name="Denef V.J."/>
            <person name="McMahon K.D."/>
            <person name="Konstantinidis K.T."/>
            <person name="Eloe-Fadrosh E.A."/>
            <person name="Kyrpides N.C."/>
            <person name="Woyke T."/>
        </authorList>
    </citation>
    <scope>NUCLEOTIDE SEQUENCE</scope>
    <source>
        <strain evidence="3">GVMAG-M-3300023174-129</strain>
    </source>
</reference>
<evidence type="ECO:0000259" key="1">
    <source>
        <dbReference type="Pfam" id="PF04451"/>
    </source>
</evidence>
<dbReference type="InterPro" id="IPR038519">
    <property type="entry name" value="MCP_C_sf"/>
</dbReference>
<accession>A0A6C0D5G8</accession>
<feature type="domain" description="Major capsid protein C-terminal" evidence="1">
    <location>
        <begin position="283"/>
        <end position="473"/>
    </location>
</feature>